<dbReference type="InterPro" id="IPR003586">
    <property type="entry name" value="Hint_dom_C"/>
</dbReference>
<evidence type="ECO:0000259" key="2">
    <source>
        <dbReference type="SMART" id="SM00305"/>
    </source>
</evidence>
<dbReference type="CDD" id="cd00081">
    <property type="entry name" value="Hint"/>
    <property type="match status" value="1"/>
</dbReference>
<dbReference type="Gene3D" id="3.30.450.370">
    <property type="match status" value="1"/>
</dbReference>
<dbReference type="SUPFAM" id="SSF51294">
    <property type="entry name" value="Hedgehog/intein (Hint) domain"/>
    <property type="match status" value="1"/>
</dbReference>
<dbReference type="NCBIfam" id="TIGR01443">
    <property type="entry name" value="intein_Cterm"/>
    <property type="match status" value="1"/>
</dbReference>
<evidence type="ECO:0000313" key="4">
    <source>
        <dbReference type="EMBL" id="HDS10300.1"/>
    </source>
</evidence>
<evidence type="ECO:0000259" key="3">
    <source>
        <dbReference type="SMART" id="SM00306"/>
    </source>
</evidence>
<dbReference type="Pfam" id="PF14890">
    <property type="entry name" value="Intein_splicing"/>
    <property type="match status" value="1"/>
</dbReference>
<dbReference type="GO" id="GO:0016887">
    <property type="term" value="F:ATP hydrolysis activity"/>
    <property type="evidence" value="ECO:0007669"/>
    <property type="project" value="InterPro"/>
</dbReference>
<comment type="similarity">
    <text evidence="1">Belongs to the GSP E family.</text>
</comment>
<dbReference type="InterPro" id="IPR050921">
    <property type="entry name" value="T4SS_GSP_E_ATPase"/>
</dbReference>
<dbReference type="InterPro" id="IPR001482">
    <property type="entry name" value="T2SS/T4SS_dom"/>
</dbReference>
<dbReference type="EMBL" id="DSDY01000052">
    <property type="protein sequence ID" value="HDS10300.1"/>
    <property type="molecule type" value="Genomic_DNA"/>
</dbReference>
<feature type="domain" description="Hint" evidence="3">
    <location>
        <begin position="399"/>
        <end position="519"/>
    </location>
</feature>
<dbReference type="SMART" id="SM00306">
    <property type="entry name" value="HintN"/>
    <property type="match status" value="1"/>
</dbReference>
<dbReference type="InterPro" id="IPR036844">
    <property type="entry name" value="Hint_dom_sf"/>
</dbReference>
<dbReference type="PANTHER" id="PTHR30486:SF14">
    <property type="entry name" value="FLAGELLA ACCESSORY PROTEIN I"/>
    <property type="match status" value="1"/>
</dbReference>
<evidence type="ECO:0000256" key="1">
    <source>
        <dbReference type="ARBA" id="ARBA00006611"/>
    </source>
</evidence>
<reference evidence="4" key="1">
    <citation type="journal article" date="2020" name="mSystems">
        <title>Genome- and Community-Level Interaction Insights into Carbon Utilization and Element Cycling Functions of Hydrothermarchaeota in Hydrothermal Sediment.</title>
        <authorList>
            <person name="Zhou Z."/>
            <person name="Liu Y."/>
            <person name="Xu W."/>
            <person name="Pan J."/>
            <person name="Luo Z.H."/>
            <person name="Li M."/>
        </authorList>
    </citation>
    <scope>NUCLEOTIDE SEQUENCE [LARGE SCALE GENOMIC DNA]</scope>
    <source>
        <strain evidence="4">SpSt-123</strain>
    </source>
</reference>
<dbReference type="Gene3D" id="2.170.16.10">
    <property type="entry name" value="Hedgehog/Intein (Hint) domain"/>
    <property type="match status" value="2"/>
</dbReference>
<dbReference type="InterPro" id="IPR027417">
    <property type="entry name" value="P-loop_NTPase"/>
</dbReference>
<dbReference type="Pfam" id="PF00437">
    <property type="entry name" value="T2SSE"/>
    <property type="match status" value="1"/>
</dbReference>
<dbReference type="SUPFAM" id="SSF52540">
    <property type="entry name" value="P-loop containing nucleoside triphosphate hydrolases"/>
    <property type="match status" value="2"/>
</dbReference>
<organism evidence="4">
    <name type="scientific">Fervidicoccus fontis</name>
    <dbReference type="NCBI Taxonomy" id="683846"/>
    <lineage>
        <taxon>Archaea</taxon>
        <taxon>Thermoproteota</taxon>
        <taxon>Thermoprotei</taxon>
        <taxon>Fervidicoccales</taxon>
        <taxon>Fervidicoccaceae</taxon>
        <taxon>Fervidicoccus</taxon>
    </lineage>
</organism>
<dbReference type="PANTHER" id="PTHR30486">
    <property type="entry name" value="TWITCHING MOTILITY PROTEIN PILT"/>
    <property type="match status" value="1"/>
</dbReference>
<comment type="caution">
    <text evidence="4">The sequence shown here is derived from an EMBL/GenBank/DDBJ whole genome shotgun (WGS) entry which is preliminary data.</text>
</comment>
<dbReference type="PROSITE" id="PS50818">
    <property type="entry name" value="INTEIN_C_TER"/>
    <property type="match status" value="1"/>
</dbReference>
<dbReference type="FunFam" id="3.30.450.370:FF:000001">
    <property type="entry name" value="Secretion system protein E"/>
    <property type="match status" value="1"/>
</dbReference>
<gene>
    <name evidence="4" type="ORF">ENO04_01560</name>
</gene>
<name>A0A7C1E280_9CREN</name>
<dbReference type="SMART" id="SM00305">
    <property type="entry name" value="HintC"/>
    <property type="match status" value="1"/>
</dbReference>
<dbReference type="Gene3D" id="3.40.50.300">
    <property type="entry name" value="P-loop containing nucleotide triphosphate hydrolases"/>
    <property type="match status" value="2"/>
</dbReference>
<sequence>MSILKISMKKKEDLATIISRVPEPEFGDNLPYLQKYIEEVAKSLGQPLIVDRLSGDMKRWRTYNVVYPVGFGIFIHTCSVARSSGYNSYNVIEPPRPPPELMKLLEEQLAIQISSDFVPRSSEEKKKYLLYLLDKILLPDDKVDYKNIKLKKGRIPVKPEDINYIKYHVIRDKVGVGVLEPFLRDPYLEDISCSGLGNIFVIHKMFGPLESNVGFADEEELNNFIIKLGEKIGKPISAARPVVDATLPDGSRINIVYGSDVSLRGSNFTIRRVAKSPISVTQLIDWGTFDARIAAYVWMMLNEGMSMFICGETASGKTTSLNAIAVFIKPTAKIVSIEDTAEVVLPHPNWTRELTRDTGSPESNVTMFDLLRAALRQRPNYIIVGEIRGAEGNIAFQAMQSVAWETPVAIKHGNIVEVTPIGKFVDEIIGENTENGSKFINDSRLKTLTLTRDGRLAWRPIKAVYKHKASRTKIIVDDEEGIIRVTESHSIFIFDTTDYLVKPTLVSNIKINEYIVKPVRKHDGFIGNKVFKEEVFFKIDDKPSINKWRRLLNGEKNQTKKIPIKIVIDLYREAGVELPKWLDYAYKRYKNGEQRYLEADTSTRSIEYLLRHNIPETVKLKALRLKKLIESDIEIRTVKKILDNEEAEYVYDLSVPDTELFIGGSNPIALHNTGHPVISTFHAANLERLIQRLTNPPINIPKTNIDSLNLAWFQSAVYVKGFPSRRVIEIDEIIGYDPANNAIAAMPVFTWDPVTDKFLFAGKGSSYLLEEKLAVMRGLPKSKINEIYDELEMRREYIQLLVDKKIFEYDRVFRAVIYAGQVGIEKALRDLKSGSFTP</sequence>
<proteinExistence type="inferred from homology"/>
<accession>A0A7C1E280</accession>
<dbReference type="AlphaFoldDB" id="A0A7C1E280"/>
<dbReference type="PROSITE" id="PS50817">
    <property type="entry name" value="INTEIN_N_TER"/>
    <property type="match status" value="1"/>
</dbReference>
<dbReference type="GO" id="GO:0016539">
    <property type="term" value="P:intein-mediated protein splicing"/>
    <property type="evidence" value="ECO:0007669"/>
    <property type="project" value="InterPro"/>
</dbReference>
<feature type="domain" description="Hint" evidence="2">
    <location>
        <begin position="630"/>
        <end position="678"/>
    </location>
</feature>
<protein>
    <submittedName>
        <fullName evidence="4">Uncharacterized protein</fullName>
    </submittedName>
</protein>
<dbReference type="InterPro" id="IPR003587">
    <property type="entry name" value="Hint_dom_N"/>
</dbReference>
<dbReference type="InterPro" id="IPR030934">
    <property type="entry name" value="Intein_C"/>
</dbReference>
<dbReference type="CDD" id="cd01130">
    <property type="entry name" value="VirB11-like_ATPase"/>
    <property type="match status" value="1"/>
</dbReference>
<dbReference type="Gene3D" id="1.10.390.40">
    <property type="match status" value="1"/>
</dbReference>
<dbReference type="InterPro" id="IPR006141">
    <property type="entry name" value="Intein_N"/>
</dbReference>
<dbReference type="NCBIfam" id="TIGR01445">
    <property type="entry name" value="intein_Nterm"/>
    <property type="match status" value="1"/>
</dbReference>